<accession>A0A6J5NMU1</accession>
<sequence length="1024" mass="108195">MGWIRAGTVTVTNGSPNVVGAATTWLTTVNPGDTFYGVDGRLYEVGTVTTDTAMALATPYQGITQAGAPYAVYPTQDAVRVAANRLSEVLQALQLNTMPAAGPTSGSDKLLINQAGVSRSITLTALLALTGTAGALNLPALAAAGIPLANADLMLVSQSGTNTKVTIEQLRAALGGIAGLTLEVDTGDAVVAANNFTIRPKTNNTNAIANQAPSGTATQSEQRLFAGSDVNNAPGLRLRSTATYNEIVSIGTGSAIIQELRLGAGSNVQVRMTSDGGLTFKAPASATLQNGEHSINPVAANRLRVSFRDGSGIERRRDIHLREDSELFYVSEDERFVMFIGGRGGEDMGLALQNASFFADLYEIPLVLPPWEVFTRRAFRCNKIIGIRGKSFITPQAPFDASATFANEFTIVNRRFSQAFDDATADDCYYLDFGMRIGLPQGMGGIGLGNVKSFKFTGLYLKAVATVFGGKTQPVNSLVDLYSTCRNGVIYDNDFINATGAYGAGTRIQPDGGGCLWVRNFRGSALSLATLQSTAPADRALVEAEAELWATENIEVHGNRFVHMTSDEVYAVYGVCGIVRRVNTHDNVFIGPPSIDRVHYASFVSIFPLKFFSSGAVPLFDALGKTAGVYDNRFHSNTVICHAAVYDVLRIGLSSDPQNKCYDNKSYNNRVLWIRSTDPVTGPKAAWVEAGSPGGSALDPDILSTVIKCVDGQFGFAYFSDTSGNTSSEDTAIAVGPVNFGFTGFQRISNPETLGNVFHGIGTTRFVFGGKIEAGGYCFFNVRFVAGCNYRQNVPGGAVFYVNDAQGGTYSLINTSGESFGSLVQVDGGQPVNTLVNCFGNGVQFSGGASAVAILRNMSAGGSFGGRIIARGNTSLGVSASVTSGAGLIDNEGNNWNGVVDGPPPVRLAGGNTFTGAQTVAYVGLVDTDDIVTDAALSNNFSVTMAASRNLLNPTNLRDGGQYTWRFKQGPGGPHNFLTIGTMFKFPGGVVPTLSTALGAVDHWRGRFNAADNVVECEAIKDFR</sequence>
<protein>
    <recommendedName>
        <fullName evidence="2">Tail fiber protein</fullName>
    </recommendedName>
</protein>
<dbReference type="EMBL" id="LR796673">
    <property type="protein sequence ID" value="CAB4159036.1"/>
    <property type="molecule type" value="Genomic_DNA"/>
</dbReference>
<evidence type="ECO:0008006" key="2">
    <source>
        <dbReference type="Google" id="ProtNLM"/>
    </source>
</evidence>
<gene>
    <name evidence="1" type="ORF">UFOVP703_52</name>
</gene>
<evidence type="ECO:0000313" key="1">
    <source>
        <dbReference type="EMBL" id="CAB4159036.1"/>
    </source>
</evidence>
<reference evidence="1" key="1">
    <citation type="submission" date="2020-04" db="EMBL/GenBank/DDBJ databases">
        <authorList>
            <person name="Chiriac C."/>
            <person name="Salcher M."/>
            <person name="Ghai R."/>
            <person name="Kavagutti S V."/>
        </authorList>
    </citation>
    <scope>NUCLEOTIDE SEQUENCE</scope>
</reference>
<name>A0A6J5NMU1_9CAUD</name>
<proteinExistence type="predicted"/>
<organism evidence="1">
    <name type="scientific">uncultured Caudovirales phage</name>
    <dbReference type="NCBI Taxonomy" id="2100421"/>
    <lineage>
        <taxon>Viruses</taxon>
        <taxon>Duplodnaviria</taxon>
        <taxon>Heunggongvirae</taxon>
        <taxon>Uroviricota</taxon>
        <taxon>Caudoviricetes</taxon>
        <taxon>Peduoviridae</taxon>
        <taxon>Maltschvirus</taxon>
        <taxon>Maltschvirus maltsch</taxon>
    </lineage>
</organism>